<feature type="domain" description="Polymerase/histidinol phosphatase N-terminal" evidence="7">
    <location>
        <begin position="20"/>
        <end position="87"/>
    </location>
</feature>
<dbReference type="Pfam" id="PF02811">
    <property type="entry name" value="PHP"/>
    <property type="match status" value="1"/>
</dbReference>
<dbReference type="PANTHER" id="PTHR32294">
    <property type="entry name" value="DNA POLYMERASE III SUBUNIT ALPHA"/>
    <property type="match status" value="1"/>
</dbReference>
<dbReference type="InterPro" id="IPR003141">
    <property type="entry name" value="Pol/His_phosphatase_N"/>
</dbReference>
<organism evidence="8 9">
    <name type="scientific">Candidatus Wallbacteria bacterium HGW-Wallbacteria-1</name>
    <dbReference type="NCBI Taxonomy" id="2013854"/>
    <lineage>
        <taxon>Bacteria</taxon>
        <taxon>Candidatus Walliibacteriota</taxon>
    </lineage>
</organism>
<reference evidence="8 9" key="1">
    <citation type="journal article" date="2017" name="ISME J.">
        <title>Potential for microbial H2 and metal transformations associated with novel bacteria and archaea in deep terrestrial subsurface sediments.</title>
        <authorList>
            <person name="Hernsdorf A.W."/>
            <person name="Amano Y."/>
            <person name="Miyakawa K."/>
            <person name="Ise K."/>
            <person name="Suzuki Y."/>
            <person name="Anantharaman K."/>
            <person name="Probst A."/>
            <person name="Burstein D."/>
            <person name="Thomas B.C."/>
            <person name="Banfield J.F."/>
        </authorList>
    </citation>
    <scope>NUCLEOTIDE SEQUENCE [LARGE SCALE GENOMIC DNA]</scope>
    <source>
        <strain evidence="8">HGW-Wallbacteria-1</strain>
    </source>
</reference>
<dbReference type="Pfam" id="PF17657">
    <property type="entry name" value="DNA_pol3_finger"/>
    <property type="match status" value="1"/>
</dbReference>
<dbReference type="InterPro" id="IPR029460">
    <property type="entry name" value="DNAPol_HHH"/>
</dbReference>
<comment type="caution">
    <text evidence="8">The sequence shown here is derived from an EMBL/GenBank/DDBJ whole genome shotgun (WGS) entry which is preliminary data.</text>
</comment>
<keyword evidence="4" id="KW-0235">DNA replication</keyword>
<name>A0A2N1PVH6_9BACT</name>
<keyword evidence="3" id="KW-0548">Nucleotidyltransferase</keyword>
<dbReference type="GO" id="GO:0006260">
    <property type="term" value="P:DNA replication"/>
    <property type="evidence" value="ECO:0007669"/>
    <property type="project" value="UniProtKB-KW"/>
</dbReference>
<evidence type="ECO:0000256" key="6">
    <source>
        <dbReference type="ARBA" id="ARBA00049244"/>
    </source>
</evidence>
<keyword evidence="2" id="KW-0808">Transferase</keyword>
<dbReference type="Proteomes" id="UP000233256">
    <property type="component" value="Unassembled WGS sequence"/>
</dbReference>
<dbReference type="Gene3D" id="1.10.150.870">
    <property type="match status" value="1"/>
</dbReference>
<dbReference type="EC" id="2.7.7.7" evidence="1"/>
<dbReference type="Pfam" id="PF14579">
    <property type="entry name" value="HHH_6"/>
    <property type="match status" value="1"/>
</dbReference>
<dbReference type="GO" id="GO:0003887">
    <property type="term" value="F:DNA-directed DNA polymerase activity"/>
    <property type="evidence" value="ECO:0007669"/>
    <property type="project" value="UniProtKB-KW"/>
</dbReference>
<dbReference type="SUPFAM" id="SSF89550">
    <property type="entry name" value="PHP domain-like"/>
    <property type="match status" value="1"/>
</dbReference>
<dbReference type="SMART" id="SM00481">
    <property type="entry name" value="POLIIIAc"/>
    <property type="match status" value="1"/>
</dbReference>
<accession>A0A2N1PVH6</accession>
<evidence type="ECO:0000313" key="8">
    <source>
        <dbReference type="EMBL" id="PKK92302.1"/>
    </source>
</evidence>
<dbReference type="Gene3D" id="3.20.20.140">
    <property type="entry name" value="Metal-dependent hydrolases"/>
    <property type="match status" value="1"/>
</dbReference>
<dbReference type="NCBIfam" id="TIGR00594">
    <property type="entry name" value="polc"/>
    <property type="match status" value="1"/>
</dbReference>
<dbReference type="InterPro" id="IPR040982">
    <property type="entry name" value="DNA_pol3_finger"/>
</dbReference>
<evidence type="ECO:0000256" key="3">
    <source>
        <dbReference type="ARBA" id="ARBA00022695"/>
    </source>
</evidence>
<dbReference type="EMBL" id="PGXC01000001">
    <property type="protein sequence ID" value="PKK92302.1"/>
    <property type="molecule type" value="Genomic_DNA"/>
</dbReference>
<evidence type="ECO:0000256" key="1">
    <source>
        <dbReference type="ARBA" id="ARBA00012417"/>
    </source>
</evidence>
<evidence type="ECO:0000259" key="7">
    <source>
        <dbReference type="SMART" id="SM00481"/>
    </source>
</evidence>
<dbReference type="GO" id="GO:0008408">
    <property type="term" value="F:3'-5' exonuclease activity"/>
    <property type="evidence" value="ECO:0007669"/>
    <property type="project" value="InterPro"/>
</dbReference>
<dbReference type="AlphaFoldDB" id="A0A2N1PVH6"/>
<comment type="catalytic activity">
    <reaction evidence="6">
        <text>DNA(n) + a 2'-deoxyribonucleoside 5'-triphosphate = DNA(n+1) + diphosphate</text>
        <dbReference type="Rhea" id="RHEA:22508"/>
        <dbReference type="Rhea" id="RHEA-COMP:17339"/>
        <dbReference type="Rhea" id="RHEA-COMP:17340"/>
        <dbReference type="ChEBI" id="CHEBI:33019"/>
        <dbReference type="ChEBI" id="CHEBI:61560"/>
        <dbReference type="ChEBI" id="CHEBI:173112"/>
        <dbReference type="EC" id="2.7.7.7"/>
    </reaction>
</comment>
<evidence type="ECO:0000256" key="5">
    <source>
        <dbReference type="ARBA" id="ARBA00022932"/>
    </source>
</evidence>
<dbReference type="InterPro" id="IPR011708">
    <property type="entry name" value="DNA_pol3_alpha_NTPase_dom"/>
</dbReference>
<protein>
    <recommendedName>
        <fullName evidence="1">DNA-directed DNA polymerase</fullName>
        <ecNumber evidence="1">2.7.7.7</ecNumber>
    </recommendedName>
</protein>
<dbReference type="InterPro" id="IPR004013">
    <property type="entry name" value="PHP_dom"/>
</dbReference>
<evidence type="ECO:0000256" key="2">
    <source>
        <dbReference type="ARBA" id="ARBA00022679"/>
    </source>
</evidence>
<evidence type="ECO:0000313" key="9">
    <source>
        <dbReference type="Proteomes" id="UP000233256"/>
    </source>
</evidence>
<keyword evidence="5" id="KW-0239">DNA-directed DNA polymerase</keyword>
<sequence>MPCSAKPCGGDLPLIYEGLVHLHVHSHYSLLYSPLTVEKIIRECRARGIAAMALTDRGNIQGAVSFSTEAARHGIKAIIGCEFTLRLDDGTSGPIVVLIRDESGYDSLLELLGACWSEGRQDISQNLISLRELCRSSRGLVLLTGGSRGPVDRLLGMGQKQRAIDLVGKVKEVFGSALYMEVTPFRQSGSCSIDQIRTFAADVDIPCVAAMDVVALDISQEGARSLLQSLESTSSMTSSGDDGSGINERILASFADARHFFEIHEIEATHQVASLCDFDIVDHFRQKGPHYPEMPGSSPEGSSERLEALCHAMLEKKFGQNQQAIERLESEISAIKSRHLSGYFLAVREITSFCHRESIALGPGRGSSAGSLVACLLGITRVDPLAHGLLFERFLNPGRKTLPDIDIDVCARERGRVVDYLISRFGRGQVFCVAAFDTFQGKSALRAALAHLSVGRQKIDALMSQISESDDILASAMELETEAFGIPQSVCGRAIEVARDLIGVNRNRTRHAAGIIIVPERSARLLPWMDSDGPGILQFDKESLEVLGIPKIDLLALKTLTLLQDTVQSLACEGVELDFNNLPAEDSQAIECVGAASRSGIFQLDSSWMDRPVSLFHPQCFHDIVLLLALIRPGPMKGNVFSDVVKARKSGQPLIDDDYPAAWHEILSESSGTIVFQEQVMELASRIGGFSLAEADNLRRVMSKKSQDGMESYEARFIQGAAGTGLNSERARELFTRMAHFAGYGFNKSHSVAYAFLTYATGWLKAHHFAHFAVAYMNSELGNHRKIEGMIRECRERGMEILPPDINRSGAVIEMLPDGRIIWGLGLIRNVGSGLAEAIVRRRSEAGAFRDLTSIMSFASIAGIQRTAMEALGNSGALDGFGPRARVLSELAAGYSSAGRWSPGVQMSIFDVPSPVKMDSGQTGVNSETVPCSAELARTQTEVLGFSVYISPLEEYSWFVRAASLRVNGRGVFPREGAFLSVLVFSERKIQAGQICRVEDLGGGLNLNLSGYSGEACDGVLYVEGRYMDNGGNAAIVASRVLPIEAAMSLPWVVDVDFSGEEIDDDTLAALRGLVAVSSGHSPLCVRVETGKYHTVIRAGHVPLSRETVQSLEELTGDVPRVHLARGSGVS</sequence>
<gene>
    <name evidence="8" type="ORF">CVV64_02490</name>
</gene>
<dbReference type="Pfam" id="PF07733">
    <property type="entry name" value="DNA_pol3_alpha"/>
    <property type="match status" value="1"/>
</dbReference>
<dbReference type="InterPro" id="IPR004805">
    <property type="entry name" value="DnaE2/DnaE/PolC"/>
</dbReference>
<proteinExistence type="predicted"/>
<dbReference type="InterPro" id="IPR016195">
    <property type="entry name" value="Pol/histidinol_Pase-like"/>
</dbReference>
<evidence type="ECO:0000256" key="4">
    <source>
        <dbReference type="ARBA" id="ARBA00022705"/>
    </source>
</evidence>